<dbReference type="VEuPathDB" id="MicrosporidiaDB:HERIO_884"/>
<keyword evidence="2 5" id="KW-0378">Hydrolase</keyword>
<organism evidence="8 9">
    <name type="scientific">Hepatospora eriocheir</name>
    <dbReference type="NCBI Taxonomy" id="1081669"/>
    <lineage>
        <taxon>Eukaryota</taxon>
        <taxon>Fungi</taxon>
        <taxon>Fungi incertae sedis</taxon>
        <taxon>Microsporidia</taxon>
        <taxon>Hepatosporidae</taxon>
        <taxon>Hepatospora</taxon>
    </lineage>
</organism>
<keyword evidence="4 5" id="KW-0694">RNA-binding</keyword>
<evidence type="ECO:0000256" key="2">
    <source>
        <dbReference type="ARBA" id="ARBA00022801"/>
    </source>
</evidence>
<dbReference type="AlphaFoldDB" id="A0A1X0QG16"/>
<reference evidence="8 9" key="1">
    <citation type="journal article" date="2017" name="Environ. Microbiol.">
        <title>Decay of the glycolytic pathway and adaptation to intranuclear parasitism within Enterocytozoonidae microsporidia.</title>
        <authorList>
            <person name="Wiredu Boakye D."/>
            <person name="Jaroenlak P."/>
            <person name="Prachumwat A."/>
            <person name="Williams T.A."/>
            <person name="Bateman K.S."/>
            <person name="Itsathitphaisarn O."/>
            <person name="Sritunyalucksana K."/>
            <person name="Paszkiewicz K.H."/>
            <person name="Moore K.A."/>
            <person name="Stentiford G.D."/>
            <person name="Williams B.A."/>
        </authorList>
    </citation>
    <scope>NUCLEOTIDE SEQUENCE [LARGE SCALE GENOMIC DNA]</scope>
    <source>
        <strain evidence="9">canceri</strain>
    </source>
</reference>
<dbReference type="Proteomes" id="UP000192501">
    <property type="component" value="Unassembled WGS sequence"/>
</dbReference>
<dbReference type="SMART" id="SM00487">
    <property type="entry name" value="DEXDc"/>
    <property type="match status" value="1"/>
</dbReference>
<dbReference type="GO" id="GO:0005524">
    <property type="term" value="F:ATP binding"/>
    <property type="evidence" value="ECO:0007669"/>
    <property type="project" value="UniProtKB-UniRule"/>
</dbReference>
<evidence type="ECO:0000256" key="5">
    <source>
        <dbReference type="RuleBase" id="RU365068"/>
    </source>
</evidence>
<dbReference type="VEuPathDB" id="MicrosporidiaDB:HERIO_885"/>
<evidence type="ECO:0000256" key="3">
    <source>
        <dbReference type="ARBA" id="ARBA00022840"/>
    </source>
</evidence>
<dbReference type="EMBL" id="LTAI01000500">
    <property type="protein sequence ID" value="ORD98697.1"/>
    <property type="molecule type" value="Genomic_DNA"/>
</dbReference>
<dbReference type="InterPro" id="IPR001650">
    <property type="entry name" value="Helicase_C-like"/>
</dbReference>
<dbReference type="PROSITE" id="PS51192">
    <property type="entry name" value="HELICASE_ATP_BIND_1"/>
    <property type="match status" value="1"/>
</dbReference>
<dbReference type="Pfam" id="PF00271">
    <property type="entry name" value="Helicase_C"/>
    <property type="match status" value="1"/>
</dbReference>
<dbReference type="PROSITE" id="PS51194">
    <property type="entry name" value="HELICASE_CTER"/>
    <property type="match status" value="1"/>
</dbReference>
<dbReference type="Gene3D" id="3.40.50.300">
    <property type="entry name" value="P-loop containing nucleotide triphosphate hydrolases"/>
    <property type="match status" value="2"/>
</dbReference>
<dbReference type="InterPro" id="IPR027417">
    <property type="entry name" value="P-loop_NTPase"/>
</dbReference>
<dbReference type="SMART" id="SM00490">
    <property type="entry name" value="HELICc"/>
    <property type="match status" value="1"/>
</dbReference>
<keyword evidence="3 5" id="KW-0067">ATP-binding</keyword>
<sequence>MTIKKLKGGSFKTLDLNFKLLENIPFNNPTPIQRKTLPDILDGKSLMVIARTGSGKTLCYLIPAIERALEGKNSLILLPTKELVIQVKGLYKKLTKKLKHEGKIDIMTLKSDFDASIYNFCAVDEFDRILEEPSLNEHFEKISEKLNCQKIYLSATLPNDPIDMKMIMIETKIPETITHSFYYVPSDCKEAALLNLIDKNKRTIIFTATRYSVDLIVAVLEKYNYESKGIYSSMDDEARRSHFNMFIQKQINFLVVTDVAARGLDIPELDVAFSYDLSDDKTFVHRVGRIRGMGESINLVTYSDVFHFFNIRETHFPNMEIGKIPQNLLDQYNLIEFSNLRATALRGYNKCLEFRSKVVIPSEIKDEIKKINIHSKYCKNDTLAEKIKEMWIQKSNKSKPVKEKVDLSKKFHDQFYIPRTKTDKITYETSFGIKRKDQ</sequence>
<feature type="domain" description="Helicase ATP-binding" evidence="6">
    <location>
        <begin position="37"/>
        <end position="175"/>
    </location>
</feature>
<evidence type="ECO:0000313" key="8">
    <source>
        <dbReference type="EMBL" id="ORD98697.1"/>
    </source>
</evidence>
<dbReference type="InterPro" id="IPR011545">
    <property type="entry name" value="DEAD/DEAH_box_helicase_dom"/>
</dbReference>
<evidence type="ECO:0000259" key="7">
    <source>
        <dbReference type="PROSITE" id="PS51194"/>
    </source>
</evidence>
<dbReference type="VEuPathDB" id="MicrosporidiaDB:A0H76_2051"/>
<dbReference type="GO" id="GO:0016887">
    <property type="term" value="F:ATP hydrolysis activity"/>
    <property type="evidence" value="ECO:0007669"/>
    <property type="project" value="RHEA"/>
</dbReference>
<proteinExistence type="inferred from homology"/>
<evidence type="ECO:0000259" key="6">
    <source>
        <dbReference type="PROSITE" id="PS51192"/>
    </source>
</evidence>
<dbReference type="InterPro" id="IPR014001">
    <property type="entry name" value="Helicase_ATP-bd"/>
</dbReference>
<evidence type="ECO:0000256" key="1">
    <source>
        <dbReference type="ARBA" id="ARBA00022741"/>
    </source>
</evidence>
<comment type="caution">
    <text evidence="8">The sequence shown here is derived from an EMBL/GenBank/DDBJ whole genome shotgun (WGS) entry which is preliminary data.</text>
</comment>
<dbReference type="CDD" id="cd18787">
    <property type="entry name" value="SF2_C_DEAD"/>
    <property type="match status" value="1"/>
</dbReference>
<dbReference type="Pfam" id="PF00270">
    <property type="entry name" value="DEAD"/>
    <property type="match status" value="1"/>
</dbReference>
<gene>
    <name evidence="8" type="primary">DDX54</name>
    <name evidence="8" type="ORF">A0H76_2051</name>
</gene>
<accession>A0A1X0QG16</accession>
<protein>
    <recommendedName>
        <fullName evidence="5">ATP-dependent RNA helicase</fullName>
        <ecNumber evidence="5">3.6.4.13</ecNumber>
    </recommendedName>
</protein>
<comment type="similarity">
    <text evidence="5">Belongs to the DEAD box helicase family.</text>
</comment>
<comment type="domain">
    <text evidence="5">The Q motif is unique to and characteristic of the DEAD box family of RNA helicases and controls ATP binding and hydrolysis.</text>
</comment>
<dbReference type="GO" id="GO:0003724">
    <property type="term" value="F:RNA helicase activity"/>
    <property type="evidence" value="ECO:0007669"/>
    <property type="project" value="UniProtKB-EC"/>
</dbReference>
<comment type="function">
    <text evidence="5">RNA helicase.</text>
</comment>
<dbReference type="EC" id="3.6.4.13" evidence="5"/>
<keyword evidence="5" id="KW-0347">Helicase</keyword>
<dbReference type="PANTHER" id="PTHR24031">
    <property type="entry name" value="RNA HELICASE"/>
    <property type="match status" value="1"/>
</dbReference>
<keyword evidence="1 5" id="KW-0547">Nucleotide-binding</keyword>
<dbReference type="GO" id="GO:0003723">
    <property type="term" value="F:RNA binding"/>
    <property type="evidence" value="ECO:0007669"/>
    <property type="project" value="UniProtKB-UniRule"/>
</dbReference>
<evidence type="ECO:0000313" key="9">
    <source>
        <dbReference type="Proteomes" id="UP000192501"/>
    </source>
</evidence>
<evidence type="ECO:0000256" key="4">
    <source>
        <dbReference type="ARBA" id="ARBA00022884"/>
    </source>
</evidence>
<dbReference type="SUPFAM" id="SSF52540">
    <property type="entry name" value="P-loop containing nucleoside triphosphate hydrolases"/>
    <property type="match status" value="1"/>
</dbReference>
<comment type="catalytic activity">
    <reaction evidence="5">
        <text>ATP + H2O = ADP + phosphate + H(+)</text>
        <dbReference type="Rhea" id="RHEA:13065"/>
        <dbReference type="ChEBI" id="CHEBI:15377"/>
        <dbReference type="ChEBI" id="CHEBI:15378"/>
        <dbReference type="ChEBI" id="CHEBI:30616"/>
        <dbReference type="ChEBI" id="CHEBI:43474"/>
        <dbReference type="ChEBI" id="CHEBI:456216"/>
        <dbReference type="EC" id="3.6.4.13"/>
    </reaction>
</comment>
<name>A0A1X0QG16_9MICR</name>
<feature type="domain" description="Helicase C-terminal" evidence="7">
    <location>
        <begin position="176"/>
        <end position="332"/>
    </location>
</feature>